<dbReference type="Proteomes" id="UP000489600">
    <property type="component" value="Unassembled WGS sequence"/>
</dbReference>
<name>A0A565BRL9_9BRAS</name>
<evidence type="ECO:0000313" key="1">
    <source>
        <dbReference type="EMBL" id="VVB04001.1"/>
    </source>
</evidence>
<sequence length="69" mass="7277">MEAHVASRGLVYRGIIPLMGSGSSKSTEELITFGIEAAKNEEICKVGDSVLALRLVDGSAVMLPLMVVD</sequence>
<reference evidence="1" key="1">
    <citation type="submission" date="2019-07" db="EMBL/GenBank/DDBJ databases">
        <authorList>
            <person name="Dittberner H."/>
        </authorList>
    </citation>
    <scope>NUCLEOTIDE SEQUENCE [LARGE SCALE GENOMIC DNA]</scope>
</reference>
<proteinExistence type="predicted"/>
<organism evidence="1 2">
    <name type="scientific">Arabis nemorensis</name>
    <dbReference type="NCBI Taxonomy" id="586526"/>
    <lineage>
        <taxon>Eukaryota</taxon>
        <taxon>Viridiplantae</taxon>
        <taxon>Streptophyta</taxon>
        <taxon>Embryophyta</taxon>
        <taxon>Tracheophyta</taxon>
        <taxon>Spermatophyta</taxon>
        <taxon>Magnoliopsida</taxon>
        <taxon>eudicotyledons</taxon>
        <taxon>Gunneridae</taxon>
        <taxon>Pentapetalae</taxon>
        <taxon>rosids</taxon>
        <taxon>malvids</taxon>
        <taxon>Brassicales</taxon>
        <taxon>Brassicaceae</taxon>
        <taxon>Arabideae</taxon>
        <taxon>Arabis</taxon>
    </lineage>
</organism>
<comment type="caution">
    <text evidence="1">The sequence shown here is derived from an EMBL/GenBank/DDBJ whole genome shotgun (WGS) entry which is preliminary data.</text>
</comment>
<dbReference type="OrthoDB" id="108365at2759"/>
<evidence type="ECO:0000313" key="2">
    <source>
        <dbReference type="Proteomes" id="UP000489600"/>
    </source>
</evidence>
<evidence type="ECO:0008006" key="3">
    <source>
        <dbReference type="Google" id="ProtNLM"/>
    </source>
</evidence>
<dbReference type="Gene3D" id="3.40.1380.20">
    <property type="entry name" value="Pyruvate kinase, C-terminal domain"/>
    <property type="match status" value="1"/>
</dbReference>
<dbReference type="SUPFAM" id="SSF52935">
    <property type="entry name" value="PK C-terminal domain-like"/>
    <property type="match status" value="1"/>
</dbReference>
<dbReference type="EMBL" id="CABITT030000005">
    <property type="protein sequence ID" value="VVB04001.1"/>
    <property type="molecule type" value="Genomic_DNA"/>
</dbReference>
<accession>A0A565BRL9</accession>
<dbReference type="AlphaFoldDB" id="A0A565BRL9"/>
<keyword evidence="2" id="KW-1185">Reference proteome</keyword>
<gene>
    <name evidence="1" type="ORF">ANE_LOCUS14445</name>
</gene>
<protein>
    <recommendedName>
        <fullName evidence="3">Pyruvate kinase C-terminal domain-containing protein</fullName>
    </recommendedName>
</protein>
<dbReference type="InterPro" id="IPR036918">
    <property type="entry name" value="Pyrv_Knase_C_sf"/>
</dbReference>